<organism evidence="2 3">
    <name type="scientific">Candidatus Wallbacteria bacterium HGW-Wallbacteria-1</name>
    <dbReference type="NCBI Taxonomy" id="2013854"/>
    <lineage>
        <taxon>Bacteria</taxon>
        <taxon>Candidatus Walliibacteriota</taxon>
    </lineage>
</organism>
<dbReference type="EMBL" id="PGXC01000003">
    <property type="protein sequence ID" value="PKK91103.1"/>
    <property type="molecule type" value="Genomic_DNA"/>
</dbReference>
<dbReference type="InterPro" id="IPR051157">
    <property type="entry name" value="PDH/Transketolase"/>
</dbReference>
<dbReference type="Pfam" id="PF00456">
    <property type="entry name" value="Transketolase_N"/>
    <property type="match status" value="1"/>
</dbReference>
<dbReference type="InterPro" id="IPR005474">
    <property type="entry name" value="Transketolase_N"/>
</dbReference>
<sequence>MIQNTQRSIFLVPQDRFDVLRKSSAGTGSDALKAMKTLCCFYRINALGAIMAAGHGWLGASFSCVEILATIYSNFIENPGRPVNERNRLILSKGHAAATHYAILAAHGLMPVEALLRYKDCRDSGGLPAHSDLSVNGVDAGSGSLGMGISKAIGFTMADRLQGRENFNFVILGDGELQEGQVMESLLSLASQDCRNCIIVIDVNGLQSDSPISCIKNIFDLEMLISSMGLVPCVVDGHEPESLMKAFERITGDSVPGVVLAQTVKGYGSTITAMGRDTAFGEGVWHGKVPDESEYREIIAELVKESGDPDLRELYEGFIDCSGTDGDLARLSVFLKGSAADSKADSGTEAITFSTEEAFGDALVQLIEKKSDDSRFSDFIVLDADLRKSCRLAEFQKRCPERFMEIGISEQDMVSIAEGISLGGAIPVINTYAAFLRRAYDQIWSLASQSIPAIIAGHYSGLDYFTDGRSHQSVNDISMMRSCGIDCILEPLTPLRTRGALEWAIGEITKAHESGQKMRPVYLRLHRTAVNFDFDVTSDPLEPISLVLDGSGTWLQSDDFTGRTAIFCSDPHMVKRAMKVCSSAQGKNSTLLFSIGVLPGIGNFGEVLDWLSNKFKQCRKILILDSDFGPAGLSSWLQETAAREELHASMEIVKARGACHSTRNLEQMLELQGFGMDELVRIFTDAATNGR</sequence>
<dbReference type="Gene3D" id="3.40.50.970">
    <property type="match status" value="2"/>
</dbReference>
<dbReference type="Proteomes" id="UP000233256">
    <property type="component" value="Unassembled WGS sequence"/>
</dbReference>
<name>A0A2N1PRY9_9BACT</name>
<dbReference type="InterPro" id="IPR029061">
    <property type="entry name" value="THDP-binding"/>
</dbReference>
<reference evidence="2 3" key="1">
    <citation type="journal article" date="2017" name="ISME J.">
        <title>Potential for microbial H2 and metal transformations associated with novel bacteria and archaea in deep terrestrial subsurface sediments.</title>
        <authorList>
            <person name="Hernsdorf A.W."/>
            <person name="Amano Y."/>
            <person name="Miyakawa K."/>
            <person name="Ise K."/>
            <person name="Suzuki Y."/>
            <person name="Anantharaman K."/>
            <person name="Probst A."/>
            <person name="Burstein D."/>
            <person name="Thomas B.C."/>
            <person name="Banfield J.F."/>
        </authorList>
    </citation>
    <scope>NUCLEOTIDE SEQUENCE [LARGE SCALE GENOMIC DNA]</scope>
    <source>
        <strain evidence="2">HGW-Wallbacteria-1</strain>
    </source>
</reference>
<gene>
    <name evidence="2" type="ORF">CVV64_04855</name>
</gene>
<evidence type="ECO:0000313" key="3">
    <source>
        <dbReference type="Proteomes" id="UP000233256"/>
    </source>
</evidence>
<evidence type="ECO:0000259" key="1">
    <source>
        <dbReference type="SMART" id="SM00861"/>
    </source>
</evidence>
<dbReference type="SUPFAM" id="SSF52518">
    <property type="entry name" value="Thiamin diphosphate-binding fold (THDP-binding)"/>
    <property type="match status" value="2"/>
</dbReference>
<dbReference type="PANTHER" id="PTHR43825:SF1">
    <property type="entry name" value="TRANSKETOLASE-LIKE PYRIMIDINE-BINDING DOMAIN-CONTAINING PROTEIN"/>
    <property type="match status" value="1"/>
</dbReference>
<feature type="domain" description="Transketolase-like pyrimidine-binding" evidence="1">
    <location>
        <begin position="353"/>
        <end position="532"/>
    </location>
</feature>
<evidence type="ECO:0000313" key="2">
    <source>
        <dbReference type="EMBL" id="PKK91103.1"/>
    </source>
</evidence>
<proteinExistence type="predicted"/>
<protein>
    <recommendedName>
        <fullName evidence="1">Transketolase-like pyrimidine-binding domain-containing protein</fullName>
    </recommendedName>
</protein>
<comment type="caution">
    <text evidence="2">The sequence shown here is derived from an EMBL/GenBank/DDBJ whole genome shotgun (WGS) entry which is preliminary data.</text>
</comment>
<dbReference type="AlphaFoldDB" id="A0A2N1PRY9"/>
<dbReference type="CDD" id="cd07033">
    <property type="entry name" value="TPP_PYR_DXS_TK_like"/>
    <property type="match status" value="1"/>
</dbReference>
<dbReference type="PANTHER" id="PTHR43825">
    <property type="entry name" value="PYRUVATE DEHYDROGENASE E1 COMPONENT"/>
    <property type="match status" value="1"/>
</dbReference>
<dbReference type="Pfam" id="PF02779">
    <property type="entry name" value="Transket_pyr"/>
    <property type="match status" value="1"/>
</dbReference>
<dbReference type="SMART" id="SM00861">
    <property type="entry name" value="Transket_pyr"/>
    <property type="match status" value="1"/>
</dbReference>
<dbReference type="InterPro" id="IPR005475">
    <property type="entry name" value="Transketolase-like_Pyr-bd"/>
</dbReference>
<accession>A0A2N1PRY9</accession>